<dbReference type="PANTHER" id="PTHR24343">
    <property type="entry name" value="SERINE/THREONINE KINASE"/>
    <property type="match status" value="1"/>
</dbReference>
<evidence type="ECO:0000256" key="4">
    <source>
        <dbReference type="ARBA" id="ARBA00022741"/>
    </source>
</evidence>
<feature type="compositionally biased region" description="Basic and acidic residues" evidence="10">
    <location>
        <begin position="144"/>
        <end position="160"/>
    </location>
</feature>
<dbReference type="InterPro" id="IPR008271">
    <property type="entry name" value="Ser/Thr_kinase_AS"/>
</dbReference>
<dbReference type="Proteomes" id="UP001251528">
    <property type="component" value="Unassembled WGS sequence"/>
</dbReference>
<dbReference type="InterPro" id="IPR011009">
    <property type="entry name" value="Kinase-like_dom_sf"/>
</dbReference>
<dbReference type="Pfam" id="PF00069">
    <property type="entry name" value="Pkinase"/>
    <property type="match status" value="1"/>
</dbReference>
<feature type="compositionally biased region" description="Polar residues" evidence="10">
    <location>
        <begin position="105"/>
        <end position="120"/>
    </location>
</feature>
<comment type="caution">
    <text evidence="12">The sequence shown here is derived from an EMBL/GenBank/DDBJ whole genome shotgun (WGS) entry which is preliminary data.</text>
</comment>
<dbReference type="SMART" id="SM00220">
    <property type="entry name" value="S_TKc"/>
    <property type="match status" value="1"/>
</dbReference>
<feature type="compositionally biased region" description="Basic residues" evidence="10">
    <location>
        <begin position="632"/>
        <end position="646"/>
    </location>
</feature>
<keyword evidence="5" id="KW-0418">Kinase</keyword>
<feature type="compositionally biased region" description="Low complexity" evidence="10">
    <location>
        <begin position="657"/>
        <end position="671"/>
    </location>
</feature>
<name>A0AAJ0FW39_9HYPO</name>
<dbReference type="GO" id="GO:0004674">
    <property type="term" value="F:protein serine/threonine kinase activity"/>
    <property type="evidence" value="ECO:0007669"/>
    <property type="project" value="UniProtKB-KW"/>
</dbReference>
<keyword evidence="3" id="KW-0808">Transferase</keyword>
<keyword evidence="2" id="KW-0723">Serine/threonine-protein kinase</keyword>
<evidence type="ECO:0000256" key="8">
    <source>
        <dbReference type="ARBA" id="ARBA00048679"/>
    </source>
</evidence>
<keyword evidence="4 9" id="KW-0547">Nucleotide-binding</keyword>
<evidence type="ECO:0000256" key="2">
    <source>
        <dbReference type="ARBA" id="ARBA00022527"/>
    </source>
</evidence>
<dbReference type="Gene3D" id="3.30.200.20">
    <property type="entry name" value="Phosphorylase Kinase, domain 1"/>
    <property type="match status" value="1"/>
</dbReference>
<feature type="compositionally biased region" description="Low complexity" evidence="10">
    <location>
        <begin position="220"/>
        <end position="234"/>
    </location>
</feature>
<evidence type="ECO:0000259" key="11">
    <source>
        <dbReference type="PROSITE" id="PS50011"/>
    </source>
</evidence>
<keyword evidence="6 9" id="KW-0067">ATP-binding</keyword>
<evidence type="ECO:0000256" key="9">
    <source>
        <dbReference type="PROSITE-ProRule" id="PRU10141"/>
    </source>
</evidence>
<feature type="binding site" evidence="9">
    <location>
        <position position="405"/>
    </location>
    <ligand>
        <name>ATP</name>
        <dbReference type="ChEBI" id="CHEBI:30616"/>
    </ligand>
</feature>
<dbReference type="PROSITE" id="PS50011">
    <property type="entry name" value="PROTEIN_KINASE_DOM"/>
    <property type="match status" value="1"/>
</dbReference>
<feature type="region of interest" description="Disordered" evidence="10">
    <location>
        <begin position="86"/>
        <end position="316"/>
    </location>
</feature>
<feature type="compositionally biased region" description="Basic and acidic residues" evidence="10">
    <location>
        <begin position="290"/>
        <end position="307"/>
    </location>
</feature>
<evidence type="ECO:0000256" key="1">
    <source>
        <dbReference type="ARBA" id="ARBA00012513"/>
    </source>
</evidence>
<keyword evidence="13" id="KW-1185">Reference proteome</keyword>
<dbReference type="PROSITE" id="PS00107">
    <property type="entry name" value="PROTEIN_KINASE_ATP"/>
    <property type="match status" value="1"/>
</dbReference>
<feature type="compositionally biased region" description="Basic and acidic residues" evidence="10">
    <location>
        <begin position="172"/>
        <end position="206"/>
    </location>
</feature>
<comment type="catalytic activity">
    <reaction evidence="7">
        <text>L-threonyl-[protein] + ATP = O-phospho-L-threonyl-[protein] + ADP + H(+)</text>
        <dbReference type="Rhea" id="RHEA:46608"/>
        <dbReference type="Rhea" id="RHEA-COMP:11060"/>
        <dbReference type="Rhea" id="RHEA-COMP:11605"/>
        <dbReference type="ChEBI" id="CHEBI:15378"/>
        <dbReference type="ChEBI" id="CHEBI:30013"/>
        <dbReference type="ChEBI" id="CHEBI:30616"/>
        <dbReference type="ChEBI" id="CHEBI:61977"/>
        <dbReference type="ChEBI" id="CHEBI:456216"/>
        <dbReference type="EC" id="2.7.11.1"/>
    </reaction>
</comment>
<feature type="compositionally biased region" description="Basic residues" evidence="10">
    <location>
        <begin position="333"/>
        <end position="343"/>
    </location>
</feature>
<evidence type="ECO:0000256" key="6">
    <source>
        <dbReference type="ARBA" id="ARBA00022840"/>
    </source>
</evidence>
<evidence type="ECO:0000256" key="7">
    <source>
        <dbReference type="ARBA" id="ARBA00047899"/>
    </source>
</evidence>
<dbReference type="GO" id="GO:0005524">
    <property type="term" value="F:ATP binding"/>
    <property type="evidence" value="ECO:0007669"/>
    <property type="project" value="UniProtKB-UniRule"/>
</dbReference>
<dbReference type="PANTHER" id="PTHR24343:SF137">
    <property type="entry name" value="SERINE_THREONINE-PROTEIN KINASE HRK1"/>
    <property type="match status" value="1"/>
</dbReference>
<dbReference type="AlphaFoldDB" id="A0AAJ0FW39"/>
<evidence type="ECO:0000256" key="5">
    <source>
        <dbReference type="ARBA" id="ARBA00022777"/>
    </source>
</evidence>
<dbReference type="GO" id="GO:0005829">
    <property type="term" value="C:cytosol"/>
    <property type="evidence" value="ECO:0007669"/>
    <property type="project" value="TreeGrafter"/>
</dbReference>
<proteinExistence type="predicted"/>
<sequence length="757" mass="83273">MESTAPKPSPNQANGAAADSKQPDDAPAVRFASTTEEISPTATAASKRQNDDYSFSEVAADQLKAFTKSLHGRHLQERRMNTFQFEAFSLPPSRVPSREDHSGDSTRLPTPSSSGLQSPHGSPRLSALASPPLTPAGSGPSALAEKKLSRGADEKLHGSGDPHIITPQASSSHDKSPVREERRPLTHRPASSDHVMRRSSSAEDHKSHRRGLFGAGGGSVPVSRESSPSRGSASNYYSKPMTPGGDANDPYAKGKRPPQQQHPTRHSIDPRFVFSRKKKHGSPSSSKTNLNEKRGSGLFGKSDEHLAGDGGAVHAPQGSMVDLKRFFRMSGHNQHHSQHHKKRESSPAPGTRTPPASRSTTQLPFGDDHGLTSKYGKLGKVLGAGAGGSVRLMRRKEDNTVFAVKEFRARHSYETEKEYNKKVTAEFCVGSTLHHGNIIETLDILQEKGRWFEVMEYAPFDLFAIVMTGRMSREEIRCCFLQILNGVTYLHSVGLAHRDLKLDNVVVSDKGIMKIIDFGSAHVFKYPFENGTVSAKGIVGSDPYLAPEVYDSKEYDAAAVDIWSLAIIFCCMTLRRFPWKIPRMTDNSYKLFASDPTPGHDPKNLIGHSKSTSNLSTTVAREFLPDEEVKVKGHHHNHSHHSHHHGHDVQDGKEGSDAVSAADSQPSQSQSGTGERKEIIRGPWRILRLLPRESRHIVHRMLDLNPKTRAKMDEILSEVWVADTVICQQLEYGEVIPAEDHTHVLEPPASQQQTSKT</sequence>
<feature type="compositionally biased region" description="Polar residues" evidence="10">
    <location>
        <begin position="354"/>
        <end position="363"/>
    </location>
</feature>
<dbReference type="EMBL" id="JASWJB010000364">
    <property type="protein sequence ID" value="KAK2591105.1"/>
    <property type="molecule type" value="Genomic_DNA"/>
</dbReference>
<comment type="catalytic activity">
    <reaction evidence="8">
        <text>L-seryl-[protein] + ATP = O-phospho-L-seryl-[protein] + ADP + H(+)</text>
        <dbReference type="Rhea" id="RHEA:17989"/>
        <dbReference type="Rhea" id="RHEA-COMP:9863"/>
        <dbReference type="Rhea" id="RHEA-COMP:11604"/>
        <dbReference type="ChEBI" id="CHEBI:15378"/>
        <dbReference type="ChEBI" id="CHEBI:29999"/>
        <dbReference type="ChEBI" id="CHEBI:30616"/>
        <dbReference type="ChEBI" id="CHEBI:83421"/>
        <dbReference type="ChEBI" id="CHEBI:456216"/>
        <dbReference type="EC" id="2.7.11.1"/>
    </reaction>
</comment>
<dbReference type="InterPro" id="IPR000719">
    <property type="entry name" value="Prot_kinase_dom"/>
</dbReference>
<feature type="compositionally biased region" description="Basic and acidic residues" evidence="10">
    <location>
        <begin position="647"/>
        <end position="656"/>
    </location>
</feature>
<feature type="region of interest" description="Disordered" evidence="10">
    <location>
        <begin position="631"/>
        <end position="678"/>
    </location>
</feature>
<evidence type="ECO:0000256" key="3">
    <source>
        <dbReference type="ARBA" id="ARBA00022679"/>
    </source>
</evidence>
<feature type="domain" description="Protein kinase" evidence="11">
    <location>
        <begin position="376"/>
        <end position="721"/>
    </location>
</feature>
<protein>
    <recommendedName>
        <fullName evidence="1">non-specific serine/threonine protein kinase</fullName>
        <ecNumber evidence="1">2.7.11.1</ecNumber>
    </recommendedName>
</protein>
<feature type="compositionally biased region" description="Polar residues" evidence="10">
    <location>
        <begin position="32"/>
        <end position="47"/>
    </location>
</feature>
<gene>
    <name evidence="12" type="primary">NPR1</name>
    <name evidence="12" type="ORF">QQS21_011216</name>
</gene>
<dbReference type="PROSITE" id="PS00108">
    <property type="entry name" value="PROTEIN_KINASE_ST"/>
    <property type="match status" value="1"/>
</dbReference>
<dbReference type="FunFam" id="1.10.510.10:FF:000595">
    <property type="entry name" value="Protein kinase, putative (AFU_orthologue AFUA_5G11840)"/>
    <property type="match status" value="1"/>
</dbReference>
<reference evidence="12" key="1">
    <citation type="submission" date="2023-06" db="EMBL/GenBank/DDBJ databases">
        <title>Conoideocrella luteorostrata (Hypocreales: Clavicipitaceae), a potential biocontrol fungus for elongate hemlock scale in United States Christmas tree production areas.</title>
        <authorList>
            <person name="Barrett H."/>
            <person name="Lovett B."/>
            <person name="Macias A.M."/>
            <person name="Stajich J.E."/>
            <person name="Kasson M.T."/>
        </authorList>
    </citation>
    <scope>NUCLEOTIDE SEQUENCE</scope>
    <source>
        <strain evidence="12">ARSEF 14590</strain>
    </source>
</reference>
<dbReference type="Gene3D" id="1.10.510.10">
    <property type="entry name" value="Transferase(Phosphotransferase) domain 1"/>
    <property type="match status" value="1"/>
</dbReference>
<feature type="region of interest" description="Disordered" evidence="10">
    <location>
        <begin position="330"/>
        <end position="369"/>
    </location>
</feature>
<evidence type="ECO:0000313" key="12">
    <source>
        <dbReference type="EMBL" id="KAK2591105.1"/>
    </source>
</evidence>
<evidence type="ECO:0000256" key="10">
    <source>
        <dbReference type="SAM" id="MobiDB-lite"/>
    </source>
</evidence>
<organism evidence="12 13">
    <name type="scientific">Conoideocrella luteorostrata</name>
    <dbReference type="NCBI Taxonomy" id="1105319"/>
    <lineage>
        <taxon>Eukaryota</taxon>
        <taxon>Fungi</taxon>
        <taxon>Dikarya</taxon>
        <taxon>Ascomycota</taxon>
        <taxon>Pezizomycotina</taxon>
        <taxon>Sordariomycetes</taxon>
        <taxon>Hypocreomycetidae</taxon>
        <taxon>Hypocreales</taxon>
        <taxon>Clavicipitaceae</taxon>
        <taxon>Conoideocrella</taxon>
    </lineage>
</organism>
<dbReference type="EC" id="2.7.11.1" evidence="1"/>
<accession>A0AAJ0FW39</accession>
<dbReference type="InterPro" id="IPR017441">
    <property type="entry name" value="Protein_kinase_ATP_BS"/>
</dbReference>
<feature type="region of interest" description="Disordered" evidence="10">
    <location>
        <begin position="1"/>
        <end position="52"/>
    </location>
</feature>
<dbReference type="SUPFAM" id="SSF56112">
    <property type="entry name" value="Protein kinase-like (PK-like)"/>
    <property type="match status" value="1"/>
</dbReference>
<evidence type="ECO:0000313" key="13">
    <source>
        <dbReference type="Proteomes" id="UP001251528"/>
    </source>
</evidence>